<feature type="transmembrane region" description="Helical" evidence="1">
    <location>
        <begin position="31"/>
        <end position="48"/>
    </location>
</feature>
<comment type="caution">
    <text evidence="3">The sequence shown here is derived from an EMBL/GenBank/DDBJ whole genome shotgun (WGS) entry which is preliminary data.</text>
</comment>
<dbReference type="RefSeq" id="WP_188465196.1">
    <property type="nucleotide sequence ID" value="NZ_BAABHU010000010.1"/>
</dbReference>
<proteinExistence type="predicted"/>
<dbReference type="Proteomes" id="UP000240608">
    <property type="component" value="Unassembled WGS sequence"/>
</dbReference>
<feature type="transmembrane region" description="Helical" evidence="1">
    <location>
        <begin position="281"/>
        <end position="299"/>
    </location>
</feature>
<protein>
    <recommendedName>
        <fullName evidence="6">Phosphate/sulfate permease</fullName>
    </recommendedName>
</protein>
<reference evidence="3 4" key="2">
    <citation type="submission" date="2018-03" db="EMBL/GenBank/DDBJ databases">
        <title>Cross-interface Injection: A General Nanoliter Liquid Handling Method Applied to Single Cells Genome Amplification Automated Nanoliter Liquid Handling Applied to Single Cell Multiple Displacement Amplification.</title>
        <authorList>
            <person name="Yun J."/>
            <person name="Xu P."/>
            <person name="Xu J."/>
            <person name="Dai X."/>
            <person name="Wang Y."/>
            <person name="Zheng X."/>
            <person name="Cao C."/>
            <person name="Yi Q."/>
            <person name="Zhu Y."/>
            <person name="Wang L."/>
            <person name="Dong Z."/>
            <person name="Huang Y."/>
            <person name="Huang L."/>
            <person name="Du W."/>
        </authorList>
    </citation>
    <scope>NUCLEOTIDE SEQUENCE [LARGE SCALE GENOMIC DNA]</scope>
    <source>
        <strain evidence="3 4">Z-D1-2</strain>
    </source>
</reference>
<keyword evidence="5" id="KW-1185">Reference proteome</keyword>
<keyword evidence="1" id="KW-1133">Transmembrane helix</keyword>
<keyword evidence="1" id="KW-0472">Membrane</keyword>
<feature type="transmembrane region" description="Helical" evidence="1">
    <location>
        <begin position="345"/>
        <end position="363"/>
    </location>
</feature>
<feature type="transmembrane region" description="Helical" evidence="1">
    <location>
        <begin position="207"/>
        <end position="224"/>
    </location>
</feature>
<reference evidence="5" key="3">
    <citation type="journal article" date="2019" name="Int. J. Syst. Evol. Microbiol.">
        <title>The Global Catalogue of Microorganisms (GCM) 10K type strain sequencing project: providing services to taxonomists for standard genome sequencing and annotation.</title>
        <authorList>
            <consortium name="The Broad Institute Genomics Platform"/>
            <consortium name="The Broad Institute Genome Sequencing Center for Infectious Disease"/>
            <person name="Wu L."/>
            <person name="Ma J."/>
        </authorList>
    </citation>
    <scope>NUCLEOTIDE SEQUENCE [LARGE SCALE GENOMIC DNA]</scope>
    <source>
        <strain evidence="5">CGMCC 1.10832</strain>
    </source>
</reference>
<evidence type="ECO:0000313" key="2">
    <source>
        <dbReference type="EMBL" id="GGC43378.1"/>
    </source>
</evidence>
<feature type="transmembrane region" description="Helical" evidence="1">
    <location>
        <begin position="127"/>
        <end position="145"/>
    </location>
</feature>
<evidence type="ECO:0000313" key="3">
    <source>
        <dbReference type="EMBL" id="PTB92744.1"/>
    </source>
</evidence>
<feature type="transmembrane region" description="Helical" evidence="1">
    <location>
        <begin position="244"/>
        <end position="261"/>
    </location>
</feature>
<evidence type="ECO:0000313" key="5">
    <source>
        <dbReference type="Proteomes" id="UP000636010"/>
    </source>
</evidence>
<reference evidence="2" key="4">
    <citation type="submission" date="2024-05" db="EMBL/GenBank/DDBJ databases">
        <authorList>
            <person name="Sun Q."/>
            <person name="Zhou Y."/>
        </authorList>
    </citation>
    <scope>NUCLEOTIDE SEQUENCE</scope>
    <source>
        <strain evidence="2">CGMCC 1.10832</strain>
    </source>
</reference>
<keyword evidence="1" id="KW-0812">Transmembrane</keyword>
<evidence type="ECO:0000256" key="1">
    <source>
        <dbReference type="SAM" id="Phobius"/>
    </source>
</evidence>
<gene>
    <name evidence="3" type="ORF">C9994_13665</name>
    <name evidence="2" type="ORF">GCM10011506_31210</name>
</gene>
<reference evidence="2" key="1">
    <citation type="journal article" date="2014" name="Int. J. Syst. Evol. Microbiol.">
        <title>Complete genome of a new Firmicutes species belonging to the dominant human colonic microbiota ('Ruminococcus bicirculans') reveals two chromosomes and a selective capacity to utilize plant glucans.</title>
        <authorList>
            <consortium name="NISC Comparative Sequencing Program"/>
            <person name="Wegmann U."/>
            <person name="Louis P."/>
            <person name="Goesmann A."/>
            <person name="Henrissat B."/>
            <person name="Duncan S.H."/>
            <person name="Flint H.J."/>
        </authorList>
    </citation>
    <scope>NUCLEOTIDE SEQUENCE</scope>
    <source>
        <strain evidence="2">CGMCC 1.10832</strain>
    </source>
</reference>
<name>A0A2T4DFZ9_9BACT</name>
<organism evidence="3 4">
    <name type="scientific">Marivirga lumbricoides</name>
    <dbReference type="NCBI Taxonomy" id="1046115"/>
    <lineage>
        <taxon>Bacteria</taxon>
        <taxon>Pseudomonadati</taxon>
        <taxon>Bacteroidota</taxon>
        <taxon>Cytophagia</taxon>
        <taxon>Cytophagales</taxon>
        <taxon>Marivirgaceae</taxon>
        <taxon>Marivirga</taxon>
    </lineage>
</organism>
<dbReference type="EMBL" id="BMEC01000010">
    <property type="protein sequence ID" value="GGC43378.1"/>
    <property type="molecule type" value="Genomic_DNA"/>
</dbReference>
<feature type="transmembrane region" description="Helical" evidence="1">
    <location>
        <begin position="85"/>
        <end position="107"/>
    </location>
</feature>
<feature type="transmembrane region" description="Helical" evidence="1">
    <location>
        <begin position="176"/>
        <end position="195"/>
    </location>
</feature>
<evidence type="ECO:0000313" key="4">
    <source>
        <dbReference type="Proteomes" id="UP000240608"/>
    </source>
</evidence>
<evidence type="ECO:0008006" key="6">
    <source>
        <dbReference type="Google" id="ProtNLM"/>
    </source>
</evidence>
<dbReference type="AlphaFoldDB" id="A0A2T4DFZ9"/>
<sequence length="380" mass="42916">MSKNTFEKYSRNKLSEIAYFIFELARKERSFLTLIAVLTFLCGVLTPYPQIAMWLGFCMAAYSAIANDSIQTIGTFIASNSEKKWWILWLYIGIIFLATVFYSWYVFEGDVSHQRLASKGFNEAPTSFSFLQLAAPILLLILTRLRMPVSTSVLLLSAFSTQADSIGKVLTKSFSGYIIAFISAIVVWFLVTKYVSKYFKRSKPAKFWLPLQWLTSGALWSIWISQDAANIAVYLPRSLSAWQFVAFSGFIFIGLGVLFYLKGDKIQGIVNEKSGVTDVRAATLVDLIYALLLYYFKVISTIPISTTWVFIGLLGGRELAIAISKRRKNKRSKSVKKAKKMLGRDVLYASIGLFLSVILALAINQDVRSQIWDDIVNFFS</sequence>
<accession>A0A2T4DFZ9</accession>
<feature type="transmembrane region" description="Helical" evidence="1">
    <location>
        <begin position="305"/>
        <end position="324"/>
    </location>
</feature>
<dbReference type="Proteomes" id="UP000636010">
    <property type="component" value="Unassembled WGS sequence"/>
</dbReference>
<dbReference type="EMBL" id="PYVU01000201">
    <property type="protein sequence ID" value="PTB92744.1"/>
    <property type="molecule type" value="Genomic_DNA"/>
</dbReference>